<evidence type="ECO:0000256" key="1">
    <source>
        <dbReference type="SAM" id="MobiDB-lite"/>
    </source>
</evidence>
<name>A0A1U6IHM1_9SPHN</name>
<feature type="domain" description="RepB-like DNA primase" evidence="2">
    <location>
        <begin position="115"/>
        <end position="180"/>
    </location>
</feature>
<reference evidence="4" key="1">
    <citation type="submission" date="2017-02" db="EMBL/GenBank/DDBJ databases">
        <authorList>
            <person name="Varghese N."/>
            <person name="Submissions S."/>
        </authorList>
    </citation>
    <scope>NUCLEOTIDE SEQUENCE [LARGE SCALE GENOMIC DNA]</scope>
    <source>
        <strain evidence="4">SM117</strain>
    </source>
</reference>
<protein>
    <submittedName>
        <fullName evidence="3">RepB DNA-primase</fullName>
    </submittedName>
</protein>
<dbReference type="Proteomes" id="UP000190989">
    <property type="component" value="Unassembled WGS sequence"/>
</dbReference>
<evidence type="ECO:0000313" key="3">
    <source>
        <dbReference type="EMBL" id="SLK07505.1"/>
    </source>
</evidence>
<evidence type="ECO:0000313" key="4">
    <source>
        <dbReference type="Proteomes" id="UP000190989"/>
    </source>
</evidence>
<feature type="region of interest" description="Disordered" evidence="1">
    <location>
        <begin position="195"/>
        <end position="218"/>
    </location>
</feature>
<dbReference type="Gene3D" id="3.30.70.1790">
    <property type="entry name" value="RepB DNA-primase, N-terminal domain"/>
    <property type="match status" value="1"/>
</dbReference>
<dbReference type="RefSeq" id="WP_079731345.1">
    <property type="nucleotide sequence ID" value="NZ_FVZE01000006.1"/>
</dbReference>
<organism evidence="3 4">
    <name type="scientific">Novosphingobium mathurense</name>
    <dbReference type="NCBI Taxonomy" id="428990"/>
    <lineage>
        <taxon>Bacteria</taxon>
        <taxon>Pseudomonadati</taxon>
        <taxon>Pseudomonadota</taxon>
        <taxon>Alphaproteobacteria</taxon>
        <taxon>Sphingomonadales</taxon>
        <taxon>Sphingomonadaceae</taxon>
        <taxon>Novosphingobium</taxon>
    </lineage>
</organism>
<gene>
    <name evidence="3" type="ORF">SAMN06295987_106269</name>
</gene>
<dbReference type="InterPro" id="IPR039459">
    <property type="entry name" value="RepB-like_DNA_primase_dom"/>
</dbReference>
<proteinExistence type="predicted"/>
<dbReference type="EMBL" id="FVZE01000006">
    <property type="protein sequence ID" value="SLK07505.1"/>
    <property type="molecule type" value="Genomic_DNA"/>
</dbReference>
<dbReference type="Pfam" id="PF16793">
    <property type="entry name" value="RepB_primase"/>
    <property type="match status" value="1"/>
</dbReference>
<dbReference type="AlphaFoldDB" id="A0A1U6IHM1"/>
<accession>A0A1U6IHM1</accession>
<sequence>MIPLKYEHLSEGKRRRVAIIAASRFVADLWSYPPDAFTFIGTRRGDRWRDHAIQGDDRGEQVVEILAAHSPDRFDIYFCPNAFAEPHRHTEFALPSRYAHCDIDKTDPAGYDPQPNILWETSPDRFQGIWIWNKNADGMIAEQYSKAIVYKQGGDKGGWSITKMLRIPGTINHKAAYAQPVVTLRAFDARPQKLPSSLASIERPDKEKQSSRSMSSSGEEAAAIMRRYRLRMGLPAGALMTARRVLRGDRSGAVFQIVAGLIRLGAPDPDIVTVLLANPYFVDKWGEDRERAELEVAKIRSRVEDGQ</sequence>
<keyword evidence="4" id="KW-1185">Reference proteome</keyword>
<evidence type="ECO:0000259" key="2">
    <source>
        <dbReference type="Pfam" id="PF16793"/>
    </source>
</evidence>
<dbReference type="STRING" id="428990.SAMN06295987_106269"/>